<dbReference type="EMBL" id="RBPX01000311">
    <property type="protein sequence ID" value="RMO60092.1"/>
    <property type="molecule type" value="Genomic_DNA"/>
</dbReference>
<dbReference type="Gene3D" id="2.40.30.110">
    <property type="entry name" value="Aminomethyltransferase beta-barrel domains"/>
    <property type="match status" value="1"/>
</dbReference>
<dbReference type="NCBIfam" id="TIGR00528">
    <property type="entry name" value="gcvT"/>
    <property type="match status" value="1"/>
</dbReference>
<name>A0A0Q0BRU2_PSEAP</name>
<dbReference type="InterPro" id="IPR028896">
    <property type="entry name" value="GcvT/YgfZ/DmdA"/>
</dbReference>
<feature type="domain" description="GCVT N-terminal" evidence="9">
    <location>
        <begin position="33"/>
        <end position="283"/>
    </location>
</feature>
<dbReference type="AlphaFoldDB" id="A0A0Q0BRU2"/>
<dbReference type="Pfam" id="PF01571">
    <property type="entry name" value="GCV_T"/>
    <property type="match status" value="1"/>
</dbReference>
<dbReference type="GO" id="GO:0032259">
    <property type="term" value="P:methylation"/>
    <property type="evidence" value="ECO:0007669"/>
    <property type="project" value="UniProtKB-KW"/>
</dbReference>
<dbReference type="Gene3D" id="3.30.1360.120">
    <property type="entry name" value="Probable tRNA modification gtpase trme, domain 1"/>
    <property type="match status" value="1"/>
</dbReference>
<feature type="domain" description="Aminomethyltransferase C-terminal" evidence="10">
    <location>
        <begin position="311"/>
        <end position="389"/>
    </location>
</feature>
<evidence type="ECO:0000256" key="1">
    <source>
        <dbReference type="ARBA" id="ARBA00008609"/>
    </source>
</evidence>
<accession>A0A0Q0BRU2</accession>
<sequence>MPDRAARTGNAIGTARSNKESNMSTESLLTTPLHALHRELGAKMVPFAGYDMPVQYPAGVMKEHLHTRAQAGLFDVSHMGQIRLTGADAAKALEALVPVDIIDLPVGMQRYAMFTDENGGILDDLMVANLGNDQLMLVVNAACKNQDLAHLCKHLAGHCKIEPLFEERALLALQGPAAVTVLARLAPEVAKMTFMQFASVTLLGAKCYVSRSGYTGEDGYEISVPAEQAEALARRLLEEPEVAPIGLGARDSLRLEAGLCLYGHDMDTQTSPIEASLLWAISKVRRADGARAGGFPGAERIFAQQQNGVSKKRVGLLPQERTPVREGTEIVDEQGTVIGTVCSGGFGPSLAGPLAMGYLPNDYTALNTPVWALVRGKRVPMLVAKMPFVAQRYFRG</sequence>
<protein>
    <recommendedName>
        <fullName evidence="2">aminomethyltransferase</fullName>
        <ecNumber evidence="2">2.1.2.10</ecNumber>
    </recommendedName>
    <alternativeName>
        <fullName evidence="5">Glycine cleavage system T protein</fullName>
    </alternativeName>
</protein>
<evidence type="ECO:0000259" key="9">
    <source>
        <dbReference type="Pfam" id="PF01571"/>
    </source>
</evidence>
<feature type="region of interest" description="Disordered" evidence="8">
    <location>
        <begin position="1"/>
        <end position="26"/>
    </location>
</feature>
<dbReference type="FunFam" id="3.30.70.1400:FF:000001">
    <property type="entry name" value="Aminomethyltransferase"/>
    <property type="match status" value="1"/>
</dbReference>
<evidence type="ECO:0000256" key="6">
    <source>
        <dbReference type="ARBA" id="ARBA00047665"/>
    </source>
</evidence>
<feature type="binding site" evidence="7">
    <location>
        <position position="221"/>
    </location>
    <ligand>
        <name>substrate</name>
    </ligand>
</feature>
<dbReference type="InterPro" id="IPR006222">
    <property type="entry name" value="GCVT_N"/>
</dbReference>
<dbReference type="InterPro" id="IPR027266">
    <property type="entry name" value="TrmE/GcvT-like"/>
</dbReference>
<dbReference type="InterPro" id="IPR013977">
    <property type="entry name" value="GcvT_C"/>
</dbReference>
<dbReference type="Pfam" id="PF08669">
    <property type="entry name" value="GCV_T_C"/>
    <property type="match status" value="1"/>
</dbReference>
<reference evidence="11 12" key="1">
    <citation type="submission" date="2018-08" db="EMBL/GenBank/DDBJ databases">
        <title>Recombination of ecologically and evolutionarily significant loci maintains genetic cohesion in the Pseudomonas syringae species complex.</title>
        <authorList>
            <person name="Dillon M."/>
            <person name="Thakur S."/>
            <person name="Almeida R.N.D."/>
            <person name="Weir B.S."/>
            <person name="Guttman D.S."/>
        </authorList>
    </citation>
    <scope>NUCLEOTIDE SEQUENCE [LARGE SCALE GENOMIC DNA]</scope>
    <source>
        <strain evidence="11 12">ICMP 4388</strain>
    </source>
</reference>
<dbReference type="Gene3D" id="4.10.1250.10">
    <property type="entry name" value="Aminomethyltransferase fragment"/>
    <property type="match status" value="1"/>
</dbReference>
<dbReference type="GO" id="GO:0005960">
    <property type="term" value="C:glycine cleavage complex"/>
    <property type="evidence" value="ECO:0007669"/>
    <property type="project" value="InterPro"/>
</dbReference>
<dbReference type="EC" id="2.1.2.10" evidence="2"/>
<dbReference type="PANTHER" id="PTHR43757:SF2">
    <property type="entry name" value="AMINOMETHYLTRANSFERASE, MITOCHONDRIAL"/>
    <property type="match status" value="1"/>
</dbReference>
<dbReference type="GO" id="GO:0008483">
    <property type="term" value="F:transaminase activity"/>
    <property type="evidence" value="ECO:0007669"/>
    <property type="project" value="UniProtKB-KW"/>
</dbReference>
<evidence type="ECO:0000256" key="2">
    <source>
        <dbReference type="ARBA" id="ARBA00012616"/>
    </source>
</evidence>
<evidence type="ECO:0000256" key="3">
    <source>
        <dbReference type="ARBA" id="ARBA00022576"/>
    </source>
</evidence>
<keyword evidence="4 11" id="KW-0808">Transferase</keyword>
<keyword evidence="11" id="KW-0489">Methyltransferase</keyword>
<dbReference type="GO" id="GO:0006546">
    <property type="term" value="P:glycine catabolic process"/>
    <property type="evidence" value="ECO:0007669"/>
    <property type="project" value="InterPro"/>
</dbReference>
<proteinExistence type="inferred from homology"/>
<dbReference type="NCBIfam" id="NF010093">
    <property type="entry name" value="PRK13579.1"/>
    <property type="match status" value="1"/>
</dbReference>
<keyword evidence="3" id="KW-0032">Aminotransferase</keyword>
<dbReference type="PIRSF" id="PIRSF006487">
    <property type="entry name" value="GcvT"/>
    <property type="match status" value="1"/>
</dbReference>
<dbReference type="Proteomes" id="UP000274541">
    <property type="component" value="Unassembled WGS sequence"/>
</dbReference>
<dbReference type="InterPro" id="IPR029043">
    <property type="entry name" value="GcvT/YgfZ_C"/>
</dbReference>
<evidence type="ECO:0000313" key="11">
    <source>
        <dbReference type="EMBL" id="RMO60092.1"/>
    </source>
</evidence>
<evidence type="ECO:0000259" key="10">
    <source>
        <dbReference type="Pfam" id="PF08669"/>
    </source>
</evidence>
<organism evidence="11 12">
    <name type="scientific">Pseudomonas syringae pv. aptata</name>
    <dbReference type="NCBI Taxonomy" id="83167"/>
    <lineage>
        <taxon>Bacteria</taxon>
        <taxon>Pseudomonadati</taxon>
        <taxon>Pseudomonadota</taxon>
        <taxon>Gammaproteobacteria</taxon>
        <taxon>Pseudomonadales</taxon>
        <taxon>Pseudomonadaceae</taxon>
        <taxon>Pseudomonas</taxon>
        <taxon>Pseudomonas syringae</taxon>
    </lineage>
</organism>
<evidence type="ECO:0000313" key="12">
    <source>
        <dbReference type="Proteomes" id="UP000274541"/>
    </source>
</evidence>
<dbReference type="Gene3D" id="3.30.70.1400">
    <property type="entry name" value="Aminomethyltransferase beta-barrel domains"/>
    <property type="match status" value="1"/>
</dbReference>
<dbReference type="InterPro" id="IPR006223">
    <property type="entry name" value="GcvT"/>
</dbReference>
<comment type="caution">
    <text evidence="11">The sequence shown here is derived from an EMBL/GenBank/DDBJ whole genome shotgun (WGS) entry which is preliminary data.</text>
</comment>
<evidence type="ECO:0000256" key="7">
    <source>
        <dbReference type="PIRSR" id="PIRSR006487-1"/>
    </source>
</evidence>
<dbReference type="GO" id="GO:0008168">
    <property type="term" value="F:methyltransferase activity"/>
    <property type="evidence" value="ECO:0007669"/>
    <property type="project" value="UniProtKB-KW"/>
</dbReference>
<comment type="similarity">
    <text evidence="1">Belongs to the GcvT family.</text>
</comment>
<evidence type="ECO:0000256" key="5">
    <source>
        <dbReference type="ARBA" id="ARBA00031395"/>
    </source>
</evidence>
<dbReference type="GO" id="GO:0004047">
    <property type="term" value="F:aminomethyltransferase activity"/>
    <property type="evidence" value="ECO:0007669"/>
    <property type="project" value="UniProtKB-EC"/>
</dbReference>
<evidence type="ECO:0000256" key="4">
    <source>
        <dbReference type="ARBA" id="ARBA00022679"/>
    </source>
</evidence>
<gene>
    <name evidence="11" type="ORF">ALQ37_02558</name>
</gene>
<dbReference type="PANTHER" id="PTHR43757">
    <property type="entry name" value="AMINOMETHYLTRANSFERASE"/>
    <property type="match status" value="1"/>
</dbReference>
<dbReference type="NCBIfam" id="NF001567">
    <property type="entry name" value="PRK00389.1"/>
    <property type="match status" value="1"/>
</dbReference>
<dbReference type="SUPFAM" id="SSF103025">
    <property type="entry name" value="Folate-binding domain"/>
    <property type="match status" value="1"/>
</dbReference>
<evidence type="ECO:0000256" key="8">
    <source>
        <dbReference type="SAM" id="MobiDB-lite"/>
    </source>
</evidence>
<comment type="catalytic activity">
    <reaction evidence="6">
        <text>N(6)-[(R)-S(8)-aminomethyldihydrolipoyl]-L-lysyl-[protein] + (6S)-5,6,7,8-tetrahydrofolate = N(6)-[(R)-dihydrolipoyl]-L-lysyl-[protein] + (6R)-5,10-methylene-5,6,7,8-tetrahydrofolate + NH4(+)</text>
        <dbReference type="Rhea" id="RHEA:16945"/>
        <dbReference type="Rhea" id="RHEA-COMP:10475"/>
        <dbReference type="Rhea" id="RHEA-COMP:10492"/>
        <dbReference type="ChEBI" id="CHEBI:15636"/>
        <dbReference type="ChEBI" id="CHEBI:28938"/>
        <dbReference type="ChEBI" id="CHEBI:57453"/>
        <dbReference type="ChEBI" id="CHEBI:83100"/>
        <dbReference type="ChEBI" id="CHEBI:83143"/>
        <dbReference type="EC" id="2.1.2.10"/>
    </reaction>
</comment>
<dbReference type="SUPFAM" id="SSF101790">
    <property type="entry name" value="Aminomethyltransferase beta-barrel domain"/>
    <property type="match status" value="1"/>
</dbReference>